<evidence type="ECO:0000256" key="6">
    <source>
        <dbReference type="ARBA" id="ARBA00022723"/>
    </source>
</evidence>
<keyword evidence="10" id="KW-0503">Monooxygenase</keyword>
<dbReference type="SUPFAM" id="SSF48264">
    <property type="entry name" value="Cytochrome P450"/>
    <property type="match status" value="2"/>
</dbReference>
<comment type="caution">
    <text evidence="14">The sequence shown here is derived from an EMBL/GenBank/DDBJ whole genome shotgun (WGS) entry which is preliminary data.</text>
</comment>
<keyword evidence="4 12" id="KW-0349">Heme</keyword>
<reference evidence="14 15" key="1">
    <citation type="submission" date="2024-05" db="EMBL/GenBank/DDBJ databases">
        <title>Haplotype-resolved chromosome-level genome assembly of Huyou (Citrus changshanensis).</title>
        <authorList>
            <person name="Miao C."/>
            <person name="Chen W."/>
            <person name="Wu Y."/>
            <person name="Wang L."/>
            <person name="Zhao S."/>
            <person name="Grierson D."/>
            <person name="Xu C."/>
            <person name="Chen K."/>
        </authorList>
    </citation>
    <scope>NUCLEOTIDE SEQUENCE [LARGE SCALE GENOMIC DNA]</scope>
    <source>
        <strain evidence="14">01-14</strain>
        <tissue evidence="14">Leaf</tissue>
    </source>
</reference>
<evidence type="ECO:0000256" key="4">
    <source>
        <dbReference type="ARBA" id="ARBA00022617"/>
    </source>
</evidence>
<dbReference type="FunFam" id="1.10.630.10:FF:000012">
    <property type="entry name" value="Cytochrome P450 family protein"/>
    <property type="match status" value="2"/>
</dbReference>
<dbReference type="Gene3D" id="1.10.630.10">
    <property type="entry name" value="Cytochrome P450"/>
    <property type="match status" value="2"/>
</dbReference>
<dbReference type="Pfam" id="PF00067">
    <property type="entry name" value="p450"/>
    <property type="match status" value="2"/>
</dbReference>
<keyword evidence="7 13" id="KW-1133">Transmembrane helix</keyword>
<evidence type="ECO:0000256" key="5">
    <source>
        <dbReference type="ARBA" id="ARBA00022692"/>
    </source>
</evidence>
<evidence type="ECO:0000256" key="8">
    <source>
        <dbReference type="ARBA" id="ARBA00023002"/>
    </source>
</evidence>
<keyword evidence="8" id="KW-0560">Oxidoreductase</keyword>
<evidence type="ECO:0000313" key="15">
    <source>
        <dbReference type="Proteomes" id="UP001428341"/>
    </source>
</evidence>
<feature type="transmembrane region" description="Helical" evidence="13">
    <location>
        <begin position="516"/>
        <end position="538"/>
    </location>
</feature>
<dbReference type="EMBL" id="JBCGBO010000007">
    <property type="protein sequence ID" value="KAK9188217.1"/>
    <property type="molecule type" value="Genomic_DNA"/>
</dbReference>
<dbReference type="InterPro" id="IPR051103">
    <property type="entry name" value="Plant_metabolite_P450s"/>
</dbReference>
<feature type="transmembrane region" description="Helical" evidence="13">
    <location>
        <begin position="6"/>
        <end position="26"/>
    </location>
</feature>
<dbReference type="Proteomes" id="UP001428341">
    <property type="component" value="Unassembled WGS sequence"/>
</dbReference>
<name>A0AAP0LYI7_9ROSI</name>
<dbReference type="InterPro" id="IPR036396">
    <property type="entry name" value="Cyt_P450_sf"/>
</dbReference>
<evidence type="ECO:0000256" key="10">
    <source>
        <dbReference type="ARBA" id="ARBA00023033"/>
    </source>
</evidence>
<sequence>MEIWFITLISISIAALLKAFINLIIFPKSKPNLPPGPVAFPVIGNLHWLRKSLTEIEPVLRDLHSKLGPIVTLRIGSRPIIFIADHSLAYKALVQNGAVFADRPQALPINKIASSNQHNISSAFYGPTWRVLRRNLTAEIMHPSRLRSYSHARKWVLEILLDRFKSQSKTGDDPVSVVDHFQYAMFCLLVLMCFGDKLDHNQIKEIENIHHSRLLAFSRFRILNFWPRLTKIVLRKKWAQFLQLLKDQENLLVPLIRARKKMKEERLMNKGKENVLCYVDTLLDLQLPEEERKRKLSEEEIVALCSEFLNAGTDTTSTTLQWIMANLVKYPHVQEKLYTEIKGVVGNGEEEEVKEEDLNKMPYLKAVILEGLRRHPPGHFVLPHAVTEDFTLDGHVIPKDASVNFMVAEMGRDPKVWEDPMAFKPERFVRDESGGRVAVVEDLDITGSREIKMMPFGVGRRICPGLGLAMLHLEYFVANLVWCFEWKAADGYEVDFSEKQEFTTVMKNPLRAQMEFWFIILISISIAALLKAFISVIISPKYKTNLPPGPFNLPVIGNLQWLLKSFSEIEPILRNLHSKLGPVVTLFIGPRPAIFIADRSLAHKALVQNGAIFADRPRPLPTSKIVSSNQHNISSASYGTTWRLFRRNLSAEILHPSRVKSYKHARKWVLEILLNRLKSESKNGDRPVPVRVLDHFQYAMFCLLVLMCFGDKLDESQIKKIENVQRTQLLAFGNFNILNFWPRLSKIVFVKKWEQFLQMRRDQENVLVPLIRARKKMKEEESLSIKEREYVLSYVDTLLDLQLPEEKRKLSEEEIVSLCSEFLNAGTDTTSTALQWIMANLVKHPHVQETVYTEIRGVVGENEEVKEEELQKMPYLKAVILEGLRRHPPGHFVLPHAVTEDFVLDDKYVIPKDGSVNFMVAEMGWDPKVWEDPMAFKPERFLNDHDQDFDITGSREIKMMPFGAGRRICPGFGLAMLHLEYFVANLVWNFEWKAVDGDEVDLTEKQEFTVVMKNPLQALLSPRTR</sequence>
<evidence type="ECO:0000256" key="11">
    <source>
        <dbReference type="ARBA" id="ARBA00023136"/>
    </source>
</evidence>
<dbReference type="PRINTS" id="PR00463">
    <property type="entry name" value="EP450I"/>
</dbReference>
<comment type="similarity">
    <text evidence="3">Belongs to the cytochrome P450 family.</text>
</comment>
<dbReference type="InterPro" id="IPR002401">
    <property type="entry name" value="Cyt_P450_E_grp-I"/>
</dbReference>
<accession>A0AAP0LYI7</accession>
<evidence type="ECO:0000256" key="12">
    <source>
        <dbReference type="PIRSR" id="PIRSR602401-1"/>
    </source>
</evidence>
<comment type="cofactor">
    <cofactor evidence="1 12">
        <name>heme</name>
        <dbReference type="ChEBI" id="CHEBI:30413"/>
    </cofactor>
</comment>
<dbReference type="PRINTS" id="PR00385">
    <property type="entry name" value="P450"/>
</dbReference>
<organism evidence="14 15">
    <name type="scientific">Citrus x changshan-huyou</name>
    <dbReference type="NCBI Taxonomy" id="2935761"/>
    <lineage>
        <taxon>Eukaryota</taxon>
        <taxon>Viridiplantae</taxon>
        <taxon>Streptophyta</taxon>
        <taxon>Embryophyta</taxon>
        <taxon>Tracheophyta</taxon>
        <taxon>Spermatophyta</taxon>
        <taxon>Magnoliopsida</taxon>
        <taxon>eudicotyledons</taxon>
        <taxon>Gunneridae</taxon>
        <taxon>Pentapetalae</taxon>
        <taxon>rosids</taxon>
        <taxon>malvids</taxon>
        <taxon>Sapindales</taxon>
        <taxon>Rutaceae</taxon>
        <taxon>Aurantioideae</taxon>
        <taxon>Citrus</taxon>
    </lineage>
</organism>
<evidence type="ECO:0000313" key="14">
    <source>
        <dbReference type="EMBL" id="KAK9188217.1"/>
    </source>
</evidence>
<evidence type="ECO:0000256" key="2">
    <source>
        <dbReference type="ARBA" id="ARBA00004167"/>
    </source>
</evidence>
<evidence type="ECO:0000256" key="1">
    <source>
        <dbReference type="ARBA" id="ARBA00001971"/>
    </source>
</evidence>
<dbReference type="AlphaFoldDB" id="A0AAP0LYI7"/>
<keyword evidence="11 13" id="KW-0472">Membrane</keyword>
<dbReference type="GO" id="GO:0016020">
    <property type="term" value="C:membrane"/>
    <property type="evidence" value="ECO:0007669"/>
    <property type="project" value="UniProtKB-SubCell"/>
</dbReference>
<keyword evidence="15" id="KW-1185">Reference proteome</keyword>
<dbReference type="GO" id="GO:0016709">
    <property type="term" value="F:oxidoreductase activity, acting on paired donors, with incorporation or reduction of molecular oxygen, NAD(P)H as one donor, and incorporation of one atom of oxygen"/>
    <property type="evidence" value="ECO:0007669"/>
    <property type="project" value="TreeGrafter"/>
</dbReference>
<evidence type="ECO:0008006" key="16">
    <source>
        <dbReference type="Google" id="ProtNLM"/>
    </source>
</evidence>
<dbReference type="PROSITE" id="PS00086">
    <property type="entry name" value="CYTOCHROME_P450"/>
    <property type="match status" value="2"/>
</dbReference>
<protein>
    <recommendedName>
        <fullName evidence="16">Cytochrome P450</fullName>
    </recommendedName>
</protein>
<dbReference type="InterPro" id="IPR001128">
    <property type="entry name" value="Cyt_P450"/>
</dbReference>
<comment type="subcellular location">
    <subcellularLocation>
        <location evidence="2">Membrane</location>
        <topology evidence="2">Single-pass membrane protein</topology>
    </subcellularLocation>
</comment>
<evidence type="ECO:0000256" key="9">
    <source>
        <dbReference type="ARBA" id="ARBA00023004"/>
    </source>
</evidence>
<evidence type="ECO:0000256" key="3">
    <source>
        <dbReference type="ARBA" id="ARBA00010617"/>
    </source>
</evidence>
<feature type="binding site" description="axial binding residue" evidence="12">
    <location>
        <position position="969"/>
    </location>
    <ligand>
        <name>heme</name>
        <dbReference type="ChEBI" id="CHEBI:30413"/>
    </ligand>
    <ligandPart>
        <name>Fe</name>
        <dbReference type="ChEBI" id="CHEBI:18248"/>
    </ligandPart>
</feature>
<dbReference type="PANTHER" id="PTHR24298">
    <property type="entry name" value="FLAVONOID 3'-MONOOXYGENASE-RELATED"/>
    <property type="match status" value="1"/>
</dbReference>
<keyword evidence="5 13" id="KW-0812">Transmembrane</keyword>
<proteinExistence type="inferred from homology"/>
<keyword evidence="6 12" id="KW-0479">Metal-binding</keyword>
<gene>
    <name evidence="14" type="ORF">WN944_019617</name>
</gene>
<evidence type="ECO:0000256" key="7">
    <source>
        <dbReference type="ARBA" id="ARBA00022989"/>
    </source>
</evidence>
<dbReference type="GO" id="GO:0005506">
    <property type="term" value="F:iron ion binding"/>
    <property type="evidence" value="ECO:0007669"/>
    <property type="project" value="InterPro"/>
</dbReference>
<keyword evidence="9 12" id="KW-0408">Iron</keyword>
<evidence type="ECO:0000256" key="13">
    <source>
        <dbReference type="SAM" id="Phobius"/>
    </source>
</evidence>
<dbReference type="GO" id="GO:0020037">
    <property type="term" value="F:heme binding"/>
    <property type="evidence" value="ECO:0007669"/>
    <property type="project" value="InterPro"/>
</dbReference>
<dbReference type="InterPro" id="IPR017972">
    <property type="entry name" value="Cyt_P450_CS"/>
</dbReference>
<dbReference type="CDD" id="cd11075">
    <property type="entry name" value="CYP77_89"/>
    <property type="match status" value="2"/>
</dbReference>
<dbReference type="PANTHER" id="PTHR24298:SF800">
    <property type="entry name" value="CYTOCHROME P450 89A2-RELATED"/>
    <property type="match status" value="1"/>
</dbReference>